<sequence>MGGPQRRSGKSHYAISKWFLQCSGFLVSGAFCVVLLAILLAGPDKRDAGNNALANSTLFLLKAIKTATNSSTTDAFTSMGLATLRVGALLEAVIVESEKREALLIEMETVQAVETYNTSVQILLNYLALRPEGWWRSGENSEIVENMWFLTAVTCHALVSVLPEYFLAVDNTGAHAESLVRGLGFLTKASNGAFGVISAVNKTVPSPKAVTWPRNLSHFRERNASNLVDCARAGDYGSWQNFCKSTFSHVSRLEVRRAAVLEELIVLYPEYTPLRLHYAIVLTLSREAAKKAVAIDFIAKEQMKLHTRSHVDALHGPMLLLCKTFLLAGGPFVESASADNTSRIDLWFEVLDALRKVGDCETLQRPFNDTEQSSIWRRHFRGVERPNAMDAWQVARFFDGLRELKRQIASSNLDHSSLSYPLGFNGCSGEGLA</sequence>
<gene>
    <name evidence="2" type="ORF">TVY486_1111600</name>
</gene>
<organism evidence="2">
    <name type="scientific">Trypanosoma vivax (strain Y486)</name>
    <dbReference type="NCBI Taxonomy" id="1055687"/>
    <lineage>
        <taxon>Eukaryota</taxon>
        <taxon>Discoba</taxon>
        <taxon>Euglenozoa</taxon>
        <taxon>Kinetoplastea</taxon>
        <taxon>Metakinetoplastina</taxon>
        <taxon>Trypanosomatida</taxon>
        <taxon>Trypanosomatidae</taxon>
        <taxon>Trypanosoma</taxon>
        <taxon>Duttonella</taxon>
    </lineage>
</organism>
<reference evidence="2" key="1">
    <citation type="journal article" date="2012" name="Proc. Natl. Acad. Sci. U.S.A.">
        <title>Antigenic diversity is generated by distinct evolutionary mechanisms in African trypanosome species.</title>
        <authorList>
            <person name="Jackson A.P."/>
            <person name="Berry A."/>
            <person name="Aslett M."/>
            <person name="Allison H.C."/>
            <person name="Burton P."/>
            <person name="Vavrova-Anderson J."/>
            <person name="Brown R."/>
            <person name="Browne H."/>
            <person name="Corton N."/>
            <person name="Hauser H."/>
            <person name="Gamble J."/>
            <person name="Gilderthorp R."/>
            <person name="Marcello L."/>
            <person name="McQuillan J."/>
            <person name="Otto T.D."/>
            <person name="Quail M.A."/>
            <person name="Sanders M.J."/>
            <person name="van Tonder A."/>
            <person name="Ginger M.L."/>
            <person name="Field M.C."/>
            <person name="Barry J.D."/>
            <person name="Hertz-Fowler C."/>
            <person name="Berriman M."/>
        </authorList>
    </citation>
    <scope>NUCLEOTIDE SEQUENCE</scope>
    <source>
        <strain evidence="2">Y486</strain>
    </source>
</reference>
<name>G0UCW6_TRYVY</name>
<accession>G0UCW6</accession>
<dbReference type="OMA" id="QERPDVM"/>
<keyword evidence="1" id="KW-0472">Membrane</keyword>
<dbReference type="EMBL" id="HE573027">
    <property type="protein sequence ID" value="CCC53676.1"/>
    <property type="molecule type" value="Genomic_DNA"/>
</dbReference>
<evidence type="ECO:0000256" key="1">
    <source>
        <dbReference type="SAM" id="Phobius"/>
    </source>
</evidence>
<feature type="transmembrane region" description="Helical" evidence="1">
    <location>
        <begin position="18"/>
        <end position="41"/>
    </location>
</feature>
<keyword evidence="1" id="KW-1133">Transmembrane helix</keyword>
<proteinExistence type="predicted"/>
<dbReference type="AlphaFoldDB" id="G0UCW6"/>
<keyword evidence="1" id="KW-0812">Transmembrane</keyword>
<evidence type="ECO:0000313" key="2">
    <source>
        <dbReference type="EMBL" id="CCC53676.1"/>
    </source>
</evidence>
<evidence type="ECO:0008006" key="3">
    <source>
        <dbReference type="Google" id="ProtNLM"/>
    </source>
</evidence>
<protein>
    <recommendedName>
        <fullName evidence="3">Transmembrane protein</fullName>
    </recommendedName>
</protein>
<dbReference type="VEuPathDB" id="TriTrypDB:TvY486_1111600"/>